<accession>A0AAW2S153</accession>
<comment type="caution">
    <text evidence="1">The sequence shown here is derived from an EMBL/GenBank/DDBJ whole genome shotgun (WGS) entry which is preliminary data.</text>
</comment>
<proteinExistence type="predicted"/>
<evidence type="ECO:0000313" key="1">
    <source>
        <dbReference type="EMBL" id="KAL0386226.1"/>
    </source>
</evidence>
<name>A0AAW2S153_SESRA</name>
<reference evidence="1" key="1">
    <citation type="submission" date="2020-06" db="EMBL/GenBank/DDBJ databases">
        <authorList>
            <person name="Li T."/>
            <person name="Hu X."/>
            <person name="Zhang T."/>
            <person name="Song X."/>
            <person name="Zhang H."/>
            <person name="Dai N."/>
            <person name="Sheng W."/>
            <person name="Hou X."/>
            <person name="Wei L."/>
        </authorList>
    </citation>
    <scope>NUCLEOTIDE SEQUENCE</scope>
    <source>
        <strain evidence="1">G02</strain>
        <tissue evidence="1">Leaf</tissue>
    </source>
</reference>
<dbReference type="AlphaFoldDB" id="A0AAW2S153"/>
<dbReference type="EMBL" id="JACGWJ010000012">
    <property type="protein sequence ID" value="KAL0386226.1"/>
    <property type="molecule type" value="Genomic_DNA"/>
</dbReference>
<sequence length="71" mass="8258">MTARTNKNFFQGETRRQKCLGDLSQEEHIAPLESEGEEELTPVSNRFQSLEDMEMDDILQLIESTKKCKPR</sequence>
<gene>
    <name evidence="1" type="ORF">Sradi_3016900</name>
</gene>
<protein>
    <submittedName>
        <fullName evidence="1">Uncharacterized protein</fullName>
    </submittedName>
</protein>
<reference evidence="1" key="2">
    <citation type="journal article" date="2024" name="Plant">
        <title>Genomic evolution and insights into agronomic trait innovations of Sesamum species.</title>
        <authorList>
            <person name="Miao H."/>
            <person name="Wang L."/>
            <person name="Qu L."/>
            <person name="Liu H."/>
            <person name="Sun Y."/>
            <person name="Le M."/>
            <person name="Wang Q."/>
            <person name="Wei S."/>
            <person name="Zheng Y."/>
            <person name="Lin W."/>
            <person name="Duan Y."/>
            <person name="Cao H."/>
            <person name="Xiong S."/>
            <person name="Wang X."/>
            <person name="Wei L."/>
            <person name="Li C."/>
            <person name="Ma Q."/>
            <person name="Ju M."/>
            <person name="Zhao R."/>
            <person name="Li G."/>
            <person name="Mu C."/>
            <person name="Tian Q."/>
            <person name="Mei H."/>
            <person name="Zhang T."/>
            <person name="Gao T."/>
            <person name="Zhang H."/>
        </authorList>
    </citation>
    <scope>NUCLEOTIDE SEQUENCE</scope>
    <source>
        <strain evidence="1">G02</strain>
    </source>
</reference>
<organism evidence="1">
    <name type="scientific">Sesamum radiatum</name>
    <name type="common">Black benniseed</name>
    <dbReference type="NCBI Taxonomy" id="300843"/>
    <lineage>
        <taxon>Eukaryota</taxon>
        <taxon>Viridiplantae</taxon>
        <taxon>Streptophyta</taxon>
        <taxon>Embryophyta</taxon>
        <taxon>Tracheophyta</taxon>
        <taxon>Spermatophyta</taxon>
        <taxon>Magnoliopsida</taxon>
        <taxon>eudicotyledons</taxon>
        <taxon>Gunneridae</taxon>
        <taxon>Pentapetalae</taxon>
        <taxon>asterids</taxon>
        <taxon>lamiids</taxon>
        <taxon>Lamiales</taxon>
        <taxon>Pedaliaceae</taxon>
        <taxon>Sesamum</taxon>
    </lineage>
</organism>